<keyword evidence="2 4" id="KW-0012">Acyltransferase</keyword>
<evidence type="ECO:0000256" key="1">
    <source>
        <dbReference type="ARBA" id="ARBA00022679"/>
    </source>
</evidence>
<dbReference type="EC" id="2.3.-.-" evidence="4"/>
<dbReference type="InterPro" id="IPR050680">
    <property type="entry name" value="YpeA/RimI_acetyltransf"/>
</dbReference>
<sequence>MNTNRMIFSGLEELKPYFSSFNELYDICLEGDYEPWYGMGYWDNTYKPFFLVQEDKVVANVSASPMRIVLNGQSHNVLQISAVMTHPAFRGQGLSRYLMNYVMDHYQGQFEFIYLFANVEVLDFYPKFGFVRLDESRFTLKDLSGLEPLDSDWRKLSIEVSEDRSLMERFAKDHRPVSKTLSFEPDPCLATYHFILQFEDSLYYSAHWDCLVIMEFEEEELNIYDIFSDRDYRLEELIPSLVKTQTQEISFFFVPDTDFGGKLEVEKYPFDEDALYISRTQKGSIYGELCLSDHFSLLKTVF</sequence>
<dbReference type="SUPFAM" id="SSF55729">
    <property type="entry name" value="Acyl-CoA N-acyltransferases (Nat)"/>
    <property type="match status" value="1"/>
</dbReference>
<dbReference type="CDD" id="cd04301">
    <property type="entry name" value="NAT_SF"/>
    <property type="match status" value="1"/>
</dbReference>
<proteinExistence type="predicted"/>
<evidence type="ECO:0000259" key="3">
    <source>
        <dbReference type="PROSITE" id="PS51186"/>
    </source>
</evidence>
<feature type="domain" description="N-acetyltransferase" evidence="3">
    <location>
        <begin position="6"/>
        <end position="150"/>
    </location>
</feature>
<dbReference type="PANTHER" id="PTHR43420:SF31">
    <property type="entry name" value="ACETYLTRANSFERASE"/>
    <property type="match status" value="1"/>
</dbReference>
<accession>A0ABW5L374</accession>
<comment type="caution">
    <text evidence="4">The sequence shown here is derived from an EMBL/GenBank/DDBJ whole genome shotgun (WGS) entry which is preliminary data.</text>
</comment>
<name>A0ABW5L374_9SPHI</name>
<evidence type="ECO:0000256" key="2">
    <source>
        <dbReference type="ARBA" id="ARBA00023315"/>
    </source>
</evidence>
<dbReference type="EMBL" id="JBHULD010000014">
    <property type="protein sequence ID" value="MFD2554728.1"/>
    <property type="molecule type" value="Genomic_DNA"/>
</dbReference>
<gene>
    <name evidence="4" type="ORF">ACFSQW_10030</name>
</gene>
<evidence type="ECO:0000313" key="4">
    <source>
        <dbReference type="EMBL" id="MFD2554728.1"/>
    </source>
</evidence>
<dbReference type="RefSeq" id="WP_210353120.1">
    <property type="nucleotide sequence ID" value="NZ_JAEQMU010000001.1"/>
</dbReference>
<dbReference type="InterPro" id="IPR000182">
    <property type="entry name" value="GNAT_dom"/>
</dbReference>
<protein>
    <submittedName>
        <fullName evidence="4">GNAT family N-acetyltransferase</fullName>
        <ecNumber evidence="4">2.3.-.-</ecNumber>
    </submittedName>
</protein>
<keyword evidence="5" id="KW-1185">Reference proteome</keyword>
<keyword evidence="1 4" id="KW-0808">Transferase</keyword>
<dbReference type="Pfam" id="PF13527">
    <property type="entry name" value="Acetyltransf_9"/>
    <property type="match status" value="1"/>
</dbReference>
<reference evidence="5" key="1">
    <citation type="journal article" date="2019" name="Int. J. Syst. Evol. Microbiol.">
        <title>The Global Catalogue of Microorganisms (GCM) 10K type strain sequencing project: providing services to taxonomists for standard genome sequencing and annotation.</title>
        <authorList>
            <consortium name="The Broad Institute Genomics Platform"/>
            <consortium name="The Broad Institute Genome Sequencing Center for Infectious Disease"/>
            <person name="Wu L."/>
            <person name="Ma J."/>
        </authorList>
    </citation>
    <scope>NUCLEOTIDE SEQUENCE [LARGE SCALE GENOMIC DNA]</scope>
    <source>
        <strain evidence="5">KCTC 52298</strain>
    </source>
</reference>
<organism evidence="4 5">
    <name type="scientific">Sphingobacterium tabacisoli</name>
    <dbReference type="NCBI Taxonomy" id="2044855"/>
    <lineage>
        <taxon>Bacteria</taxon>
        <taxon>Pseudomonadati</taxon>
        <taxon>Bacteroidota</taxon>
        <taxon>Sphingobacteriia</taxon>
        <taxon>Sphingobacteriales</taxon>
        <taxon>Sphingobacteriaceae</taxon>
        <taxon>Sphingobacterium</taxon>
    </lineage>
</organism>
<dbReference type="Proteomes" id="UP001597440">
    <property type="component" value="Unassembled WGS sequence"/>
</dbReference>
<dbReference type="PROSITE" id="PS51186">
    <property type="entry name" value="GNAT"/>
    <property type="match status" value="1"/>
</dbReference>
<dbReference type="InterPro" id="IPR016181">
    <property type="entry name" value="Acyl_CoA_acyltransferase"/>
</dbReference>
<dbReference type="GO" id="GO:0016746">
    <property type="term" value="F:acyltransferase activity"/>
    <property type="evidence" value="ECO:0007669"/>
    <property type="project" value="UniProtKB-KW"/>
</dbReference>
<dbReference type="Gene3D" id="3.40.630.30">
    <property type="match status" value="1"/>
</dbReference>
<evidence type="ECO:0000313" key="5">
    <source>
        <dbReference type="Proteomes" id="UP001597440"/>
    </source>
</evidence>
<dbReference type="PANTHER" id="PTHR43420">
    <property type="entry name" value="ACETYLTRANSFERASE"/>
    <property type="match status" value="1"/>
</dbReference>